<evidence type="ECO:0000313" key="2">
    <source>
        <dbReference type="EMBL" id="MDG0794392.1"/>
    </source>
</evidence>
<keyword evidence="1" id="KW-0812">Transmembrane</keyword>
<comment type="caution">
    <text evidence="2">The sequence shown here is derived from an EMBL/GenBank/DDBJ whole genome shotgun (WGS) entry which is preliminary data.</text>
</comment>
<sequence length="157" mass="16933">MIVGEYRNQTTSVLFTYPIKRRKLIAAKLIVILAFTFGVILFSDILLGSILVAADRYHPFVEDSLAMKQVQSMLNAYVVSSLSAAAMALIPLAFSMRKHSVTATMVSSVLLVLIVCSGFDGPLVSIDAALAIQLTLGVAGLAIAWLSMLRLETNDVN</sequence>
<dbReference type="RefSeq" id="WP_277568142.1">
    <property type="nucleotide sequence ID" value="NZ_JAPDHZ010000006.1"/>
</dbReference>
<keyword evidence="3" id="KW-1185">Reference proteome</keyword>
<organism evidence="2 3">
    <name type="scientific">Cohnella ginsengisoli</name>
    <dbReference type="NCBI Taxonomy" id="425004"/>
    <lineage>
        <taxon>Bacteria</taxon>
        <taxon>Bacillati</taxon>
        <taxon>Bacillota</taxon>
        <taxon>Bacilli</taxon>
        <taxon>Bacillales</taxon>
        <taxon>Paenibacillaceae</taxon>
        <taxon>Cohnella</taxon>
    </lineage>
</organism>
<dbReference type="AlphaFoldDB" id="A0A9X4QQA3"/>
<feature type="transmembrane region" description="Helical" evidence="1">
    <location>
        <begin position="74"/>
        <end position="94"/>
    </location>
</feature>
<protein>
    <submittedName>
        <fullName evidence="2">ABC transporter permease</fullName>
    </submittedName>
</protein>
<gene>
    <name evidence="2" type="ORF">OMP38_28830</name>
</gene>
<evidence type="ECO:0000313" key="3">
    <source>
        <dbReference type="Proteomes" id="UP001153387"/>
    </source>
</evidence>
<proteinExistence type="predicted"/>
<name>A0A9X4QQA3_9BACL</name>
<dbReference type="Pfam" id="PF12730">
    <property type="entry name" value="ABC2_membrane_4"/>
    <property type="match status" value="1"/>
</dbReference>
<dbReference type="EMBL" id="JAPDHZ010000006">
    <property type="protein sequence ID" value="MDG0794392.1"/>
    <property type="molecule type" value="Genomic_DNA"/>
</dbReference>
<evidence type="ECO:0000256" key="1">
    <source>
        <dbReference type="SAM" id="Phobius"/>
    </source>
</evidence>
<feature type="transmembrane region" description="Helical" evidence="1">
    <location>
        <begin position="101"/>
        <end position="124"/>
    </location>
</feature>
<keyword evidence="1" id="KW-0472">Membrane</keyword>
<keyword evidence="1" id="KW-1133">Transmembrane helix</keyword>
<reference evidence="2 3" key="1">
    <citation type="submission" date="2022-10" db="EMBL/GenBank/DDBJ databases">
        <title>Comparative genomic analysis of Cohnella hashimotonis sp. nov., isolated from the International Space Station.</title>
        <authorList>
            <person name="Simpson A."/>
            <person name="Venkateswaran K."/>
        </authorList>
    </citation>
    <scope>NUCLEOTIDE SEQUENCE [LARGE SCALE GENOMIC DNA]</scope>
    <source>
        <strain evidence="2 3">DSM 18997</strain>
    </source>
</reference>
<dbReference type="Proteomes" id="UP001153387">
    <property type="component" value="Unassembled WGS sequence"/>
</dbReference>
<feature type="transmembrane region" description="Helical" evidence="1">
    <location>
        <begin position="29"/>
        <end position="54"/>
    </location>
</feature>
<accession>A0A9X4QQA3</accession>
<feature type="transmembrane region" description="Helical" evidence="1">
    <location>
        <begin position="130"/>
        <end position="149"/>
    </location>
</feature>